<gene>
    <name evidence="2" type="ORF">BB934_31875</name>
</gene>
<dbReference type="SUPFAM" id="SSF56281">
    <property type="entry name" value="Metallo-hydrolase/oxidoreductase"/>
    <property type="match status" value="1"/>
</dbReference>
<dbReference type="InterPro" id="IPR048933">
    <property type="entry name" value="B_lactamase-like_C"/>
</dbReference>
<dbReference type="InterPro" id="IPR036866">
    <property type="entry name" value="RibonucZ/Hydroxyglut_hydro"/>
</dbReference>
<keyword evidence="2" id="KW-0378">Hydrolase</keyword>
<feature type="domain" description="Metallo-beta-lactamase" evidence="1">
    <location>
        <begin position="48"/>
        <end position="265"/>
    </location>
</feature>
<dbReference type="KEGG" id="moc:BB934_31875"/>
<proteinExistence type="predicted"/>
<sequence length="355" mass="39433">MVLKSSTPLSAELGLTLPFAEPPEIGQVREVAPGILWTRILLPFRLDHVNIYLIEDGDGWAVLDTGIADDPTRSTWQALLAGPLAGRRLTRLIITHFHPDHIGLAGWLCEQFNLPLLTSLSSYLGCLNISLSPEAKEAKPYRDFYLGHGMAPETADLVATRGQAYLRMVTPLPPTFTRVVAEQVLLIGGREFEVLFGDGHAPDQLMLYCASDNIFLPADQVLAKITPNISVWEVDPDGDPLGLYLRSLNMITNRIPADALVLPGHQLPFRGLHVRCQELVDHHEERCARVAKACRIRPHSVADLVPVLFTRPLDPHQLSFAFSETHAHVNAMLHRGELVWTEAREEMTRTAIARA</sequence>
<evidence type="ECO:0000313" key="2">
    <source>
        <dbReference type="EMBL" id="ANY82836.1"/>
    </source>
</evidence>
<dbReference type="SMART" id="SM00849">
    <property type="entry name" value="Lactamase_B"/>
    <property type="match status" value="1"/>
</dbReference>
<dbReference type="InterPro" id="IPR036388">
    <property type="entry name" value="WH-like_DNA-bd_sf"/>
</dbReference>
<dbReference type="Gene3D" id="1.10.10.10">
    <property type="entry name" value="Winged helix-like DNA-binding domain superfamily/Winged helix DNA-binding domain"/>
    <property type="match status" value="1"/>
</dbReference>
<dbReference type="EMBL" id="CP016617">
    <property type="protein sequence ID" value="ANY82836.1"/>
    <property type="molecule type" value="Genomic_DNA"/>
</dbReference>
<accession>A0A1B2ES80</accession>
<dbReference type="AlphaFoldDB" id="A0A1B2ES80"/>
<dbReference type="Pfam" id="PF21221">
    <property type="entry name" value="B_lactamase-like_C"/>
    <property type="match status" value="1"/>
</dbReference>
<evidence type="ECO:0000259" key="1">
    <source>
        <dbReference type="SMART" id="SM00849"/>
    </source>
</evidence>
<dbReference type="Pfam" id="PF00753">
    <property type="entry name" value="Lactamase_B"/>
    <property type="match status" value="1"/>
</dbReference>
<keyword evidence="2" id="KW-0614">Plasmid</keyword>
<dbReference type="PANTHER" id="PTHR23131">
    <property type="entry name" value="ENDORIBONUCLEASE LACTB2"/>
    <property type="match status" value="1"/>
</dbReference>
<organism evidence="2">
    <name type="scientific">Microvirga ossetica</name>
    <dbReference type="NCBI Taxonomy" id="1882682"/>
    <lineage>
        <taxon>Bacteria</taxon>
        <taxon>Pseudomonadati</taxon>
        <taxon>Pseudomonadota</taxon>
        <taxon>Alphaproteobacteria</taxon>
        <taxon>Hyphomicrobiales</taxon>
        <taxon>Methylobacteriaceae</taxon>
        <taxon>Microvirga</taxon>
    </lineage>
</organism>
<dbReference type="InterPro" id="IPR050662">
    <property type="entry name" value="Sec-metab_biosynth-thioest"/>
</dbReference>
<dbReference type="InterPro" id="IPR001279">
    <property type="entry name" value="Metallo-B-lactamas"/>
</dbReference>
<dbReference type="GO" id="GO:0016787">
    <property type="term" value="F:hydrolase activity"/>
    <property type="evidence" value="ECO:0007669"/>
    <property type="project" value="UniProtKB-KW"/>
</dbReference>
<dbReference type="PANTHER" id="PTHR23131:SF4">
    <property type="entry name" value="METALLO-BETA-LACTAMASE SUPERFAMILY POTEIN"/>
    <property type="match status" value="1"/>
</dbReference>
<geneLocation type="plasmid" evidence="2">
    <name>unnamed1</name>
</geneLocation>
<name>A0A1B2ES80_9HYPH</name>
<protein>
    <submittedName>
        <fullName evidence="2">MBL fold metallo-hydrolase</fullName>
    </submittedName>
</protein>
<dbReference type="Gene3D" id="3.60.15.10">
    <property type="entry name" value="Ribonuclease Z/Hydroxyacylglutathione hydrolase-like"/>
    <property type="match status" value="1"/>
</dbReference>
<reference evidence="2" key="1">
    <citation type="submission" date="2016-07" db="EMBL/GenBank/DDBJ databases">
        <title>Microvirga ossetica sp. nov. a new species of rhizobia isolated from root nodules of the legume species Vicia alpestris Steven originated from North Ossetia region in the Caucasus.</title>
        <authorList>
            <person name="Safronova V.I."/>
            <person name="Kuznetsova I.G."/>
            <person name="Sazanova A.L."/>
            <person name="Belimov A."/>
            <person name="Andronov E."/>
            <person name="Osledkin Y.S."/>
            <person name="Onishchuk O.P."/>
            <person name="Kurchak O.N."/>
            <person name="Shaposhnikov A.I."/>
            <person name="Willems A."/>
            <person name="Tikhonovich I.A."/>
        </authorList>
    </citation>
    <scope>NUCLEOTIDE SEQUENCE [LARGE SCALE GENOMIC DNA]</scope>
    <source>
        <strain evidence="2">V5/3M</strain>
        <plasmid evidence="2">unnamed1</plasmid>
    </source>
</reference>